<dbReference type="Gene3D" id="1.10.238.200">
    <property type="entry name" value="Cullin, PONY binding domain"/>
    <property type="match status" value="1"/>
</dbReference>
<evidence type="ECO:0000256" key="1">
    <source>
        <dbReference type="RuleBase" id="RU410713"/>
    </source>
</evidence>
<dbReference type="PANTHER" id="PTHR12281:SF12">
    <property type="entry name" value="DEFECTIVE IN CULLIN NEDDYLATION PROTEIN"/>
    <property type="match status" value="1"/>
</dbReference>
<comment type="caution">
    <text evidence="3">The sequence shown here is derived from an EMBL/GenBank/DDBJ whole genome shotgun (WGS) entry which is preliminary data.</text>
</comment>
<dbReference type="PANTHER" id="PTHR12281">
    <property type="entry name" value="RP42 RELATED"/>
    <property type="match status" value="1"/>
</dbReference>
<dbReference type="PROSITE" id="PS51229">
    <property type="entry name" value="DCUN1"/>
    <property type="match status" value="1"/>
</dbReference>
<dbReference type="InterPro" id="IPR014764">
    <property type="entry name" value="DCN-prot"/>
</dbReference>
<evidence type="ECO:0000313" key="4">
    <source>
        <dbReference type="Proteomes" id="UP001448207"/>
    </source>
</evidence>
<dbReference type="Pfam" id="PF03556">
    <property type="entry name" value="Cullin_binding"/>
    <property type="match status" value="1"/>
</dbReference>
<dbReference type="Gene3D" id="1.10.238.10">
    <property type="entry name" value="EF-hand"/>
    <property type="match status" value="1"/>
</dbReference>
<reference evidence="3 4" key="1">
    <citation type="submission" date="2024-04" db="EMBL/GenBank/DDBJ databases">
        <title>Symmetric and asymmetric DNA N6-adenine methylation regulates different biological responses in Mucorales.</title>
        <authorList>
            <consortium name="Lawrence Berkeley National Laboratory"/>
            <person name="Lax C."/>
            <person name="Mondo S.J."/>
            <person name="Osorio-Concepcion M."/>
            <person name="Muszewska A."/>
            <person name="Corrochano-Luque M."/>
            <person name="Gutierrez G."/>
            <person name="Riley R."/>
            <person name="Lipzen A."/>
            <person name="Guo J."/>
            <person name="Hundley H."/>
            <person name="Amirebrahimi M."/>
            <person name="Ng V."/>
            <person name="Lorenzo-Gutierrez D."/>
            <person name="Binder U."/>
            <person name="Yang J."/>
            <person name="Song Y."/>
            <person name="Canovas D."/>
            <person name="Navarro E."/>
            <person name="Freitag M."/>
            <person name="Gabaldon T."/>
            <person name="Grigoriev I.V."/>
            <person name="Corrochano L.M."/>
            <person name="Nicolas F.E."/>
            <person name="Garre V."/>
        </authorList>
    </citation>
    <scope>NUCLEOTIDE SEQUENCE [LARGE SCALE GENOMIC DNA]</scope>
    <source>
        <strain evidence="3 4">L51</strain>
    </source>
</reference>
<comment type="function">
    <text evidence="1">Neddylation of cullins play an essential role in the regulation of SCF-type complexes activity.</text>
</comment>
<accession>A0ABR3BAR2</accession>
<keyword evidence="4" id="KW-1185">Reference proteome</keyword>
<dbReference type="EMBL" id="JBCLYO010000001">
    <property type="protein sequence ID" value="KAL0095944.1"/>
    <property type="molecule type" value="Genomic_DNA"/>
</dbReference>
<evidence type="ECO:0000259" key="2">
    <source>
        <dbReference type="PROSITE" id="PS51229"/>
    </source>
</evidence>
<organism evidence="3 4">
    <name type="scientific">Phycomyces blakesleeanus</name>
    <dbReference type="NCBI Taxonomy" id="4837"/>
    <lineage>
        <taxon>Eukaryota</taxon>
        <taxon>Fungi</taxon>
        <taxon>Fungi incertae sedis</taxon>
        <taxon>Mucoromycota</taxon>
        <taxon>Mucoromycotina</taxon>
        <taxon>Mucoromycetes</taxon>
        <taxon>Mucorales</taxon>
        <taxon>Phycomycetaceae</taxon>
        <taxon>Phycomyces</taxon>
    </lineage>
</organism>
<protein>
    <recommendedName>
        <fullName evidence="1">Defective in cullin neddylation protein</fullName>
    </recommendedName>
</protein>
<name>A0ABR3BAR2_PHYBL</name>
<sequence length="163" mass="18868">MITPEGTQQFFEDIGVSLESTMPIIIGFFSLTEWMNGLRELRVDSINKFKDILPNLQNMVQIDNEFKKLYLFSFGFAKTAGQKSMDVETATALWQILLQDKYPHISSFLEFLQEVKPVKVINKDQWSNILEFVKTVPVDLSTYDDSSSWPVLLDDYVAWKRGK</sequence>
<feature type="domain" description="DCUN1" evidence="2">
    <location>
        <begin position="1"/>
        <end position="161"/>
    </location>
</feature>
<gene>
    <name evidence="3" type="ORF">J3Q64DRAFT_1001683</name>
</gene>
<dbReference type="Proteomes" id="UP001448207">
    <property type="component" value="Unassembled WGS sequence"/>
</dbReference>
<dbReference type="InterPro" id="IPR042460">
    <property type="entry name" value="DCN1-like_PONY"/>
</dbReference>
<proteinExistence type="predicted"/>
<evidence type="ECO:0000313" key="3">
    <source>
        <dbReference type="EMBL" id="KAL0095944.1"/>
    </source>
</evidence>
<dbReference type="InterPro" id="IPR005176">
    <property type="entry name" value="PONY_dom"/>
</dbReference>